<sequence length="348" mass="38283">MLCSISATGKSSSKWLDRLRSSKGFPSGADLDLEQFLSNNQNARSSDPDQEQDSSTSTSESKRSPNDPAVHDNQTFEAQNPDGDTGFFSVVSNVLAELFVMGSSNGLPKVRGKKSSRKQPNPKFCASLDCPESNTNLENNSTRTESAARKNESASPMSDDNSGVGMAKECSCDKQLKLVEYVNCGDEEEKEKGYMNFSGFSRTEVTVIDSSFATWKFEKMLFRKKNVWKVRDKKGKTLTLGKKKRKASASFDDQISDGTEEKKQKFLHGRCSLSKKGCGGAPHEDYHQPGKSDMYSNLSKKNQETSLLRNSEKGSSSVVLIKSISASKKIGTSLPRNCPKSTQRQPKA</sequence>
<gene>
    <name evidence="1" type="ORF">M9H77_26315</name>
</gene>
<organism evidence="1 2">
    <name type="scientific">Catharanthus roseus</name>
    <name type="common">Madagascar periwinkle</name>
    <name type="synonym">Vinca rosea</name>
    <dbReference type="NCBI Taxonomy" id="4058"/>
    <lineage>
        <taxon>Eukaryota</taxon>
        <taxon>Viridiplantae</taxon>
        <taxon>Streptophyta</taxon>
        <taxon>Embryophyta</taxon>
        <taxon>Tracheophyta</taxon>
        <taxon>Spermatophyta</taxon>
        <taxon>Magnoliopsida</taxon>
        <taxon>eudicotyledons</taxon>
        <taxon>Gunneridae</taxon>
        <taxon>Pentapetalae</taxon>
        <taxon>asterids</taxon>
        <taxon>lamiids</taxon>
        <taxon>Gentianales</taxon>
        <taxon>Apocynaceae</taxon>
        <taxon>Rauvolfioideae</taxon>
        <taxon>Vinceae</taxon>
        <taxon>Catharanthinae</taxon>
        <taxon>Catharanthus</taxon>
    </lineage>
</organism>
<dbReference type="Proteomes" id="UP001060085">
    <property type="component" value="Linkage Group LG06"/>
</dbReference>
<comment type="caution">
    <text evidence="1">The sequence shown here is derived from an EMBL/GenBank/DDBJ whole genome shotgun (WGS) entry which is preliminary data.</text>
</comment>
<reference evidence="2" key="1">
    <citation type="journal article" date="2023" name="Nat. Plants">
        <title>Single-cell RNA sequencing provides a high-resolution roadmap for understanding the multicellular compartmentation of specialized metabolism.</title>
        <authorList>
            <person name="Sun S."/>
            <person name="Shen X."/>
            <person name="Li Y."/>
            <person name="Li Y."/>
            <person name="Wang S."/>
            <person name="Li R."/>
            <person name="Zhang H."/>
            <person name="Shen G."/>
            <person name="Guo B."/>
            <person name="Wei J."/>
            <person name="Xu J."/>
            <person name="St-Pierre B."/>
            <person name="Chen S."/>
            <person name="Sun C."/>
        </authorList>
    </citation>
    <scope>NUCLEOTIDE SEQUENCE [LARGE SCALE GENOMIC DNA]</scope>
</reference>
<proteinExistence type="predicted"/>
<dbReference type="EMBL" id="CM044706">
    <property type="protein sequence ID" value="KAI5657522.1"/>
    <property type="molecule type" value="Genomic_DNA"/>
</dbReference>
<accession>A0ACC0A9B2</accession>
<protein>
    <submittedName>
        <fullName evidence="1">Uncharacterized protein</fullName>
    </submittedName>
</protein>
<name>A0ACC0A9B2_CATRO</name>
<evidence type="ECO:0000313" key="1">
    <source>
        <dbReference type="EMBL" id="KAI5657522.1"/>
    </source>
</evidence>
<evidence type="ECO:0000313" key="2">
    <source>
        <dbReference type="Proteomes" id="UP001060085"/>
    </source>
</evidence>
<keyword evidence="2" id="KW-1185">Reference proteome</keyword>